<dbReference type="HOGENOM" id="CLU_1966644_0_0_6"/>
<dbReference type="OrthoDB" id="6184083at2"/>
<dbReference type="RefSeq" id="WP_011507955.1">
    <property type="nucleotide sequence ID" value="NC_007963.1"/>
</dbReference>
<dbReference type="GeneID" id="95335360"/>
<feature type="signal peptide" evidence="2">
    <location>
        <begin position="1"/>
        <end position="23"/>
    </location>
</feature>
<evidence type="ECO:0000313" key="3">
    <source>
        <dbReference type="EMBL" id="ABE60009.1"/>
    </source>
</evidence>
<organism evidence="3 4">
    <name type="scientific">Chromohalobacter israelensis (strain ATCC BAA-138 / DSM 3043 / CIP 106854 / NCIMB 13768 / 1H11)</name>
    <name type="common">Chromohalobacter salexigens</name>
    <dbReference type="NCBI Taxonomy" id="290398"/>
    <lineage>
        <taxon>Bacteria</taxon>
        <taxon>Pseudomonadati</taxon>
        <taxon>Pseudomonadota</taxon>
        <taxon>Gammaproteobacteria</taxon>
        <taxon>Oceanospirillales</taxon>
        <taxon>Halomonadaceae</taxon>
        <taxon>Chromohalobacter</taxon>
    </lineage>
</organism>
<dbReference type="EMBL" id="CP000285">
    <property type="protein sequence ID" value="ABE60009.1"/>
    <property type="molecule type" value="Genomic_DNA"/>
</dbReference>
<dbReference type="Proteomes" id="UP000000239">
    <property type="component" value="Chromosome"/>
</dbReference>
<proteinExistence type="predicted"/>
<sequence length="127" mass="12465">MKQQLTALTFAALMALPAAGALANDDGAPDTSAQVGSANTEEGSTKVEGGTASGTTEGHVDGENSIPGGEQENLSTETGSANTEHGDTEAQGGTAAAPSADDGPVPESMEDPADNHGVDSAQDVDPN</sequence>
<dbReference type="eggNOG" id="ENOG50347KE">
    <property type="taxonomic scope" value="Bacteria"/>
</dbReference>
<dbReference type="AlphaFoldDB" id="Q1QU49"/>
<evidence type="ECO:0000313" key="4">
    <source>
        <dbReference type="Proteomes" id="UP000000239"/>
    </source>
</evidence>
<feature type="region of interest" description="Disordered" evidence="1">
    <location>
        <begin position="22"/>
        <end position="127"/>
    </location>
</feature>
<keyword evidence="4" id="KW-1185">Reference proteome</keyword>
<gene>
    <name evidence="3" type="ordered locus">Csal_2662</name>
</gene>
<evidence type="ECO:0000256" key="1">
    <source>
        <dbReference type="SAM" id="MobiDB-lite"/>
    </source>
</evidence>
<name>Q1QU49_CHRI1</name>
<dbReference type="KEGG" id="csa:Csal_2662"/>
<keyword evidence="2" id="KW-0732">Signal</keyword>
<reference evidence="3 4" key="1">
    <citation type="journal article" date="2011" name="Stand. Genomic Sci.">
        <title>Complete genome sequence of the halophilic and highly halotolerant Chromohalobacter salexigens type strain (1H11(T)).</title>
        <authorList>
            <person name="Copeland A."/>
            <person name="O'Connor K."/>
            <person name="Lucas S."/>
            <person name="Lapidus A."/>
            <person name="Berry K.W."/>
            <person name="Detter J.C."/>
            <person name="Del Rio T.G."/>
            <person name="Hammon N."/>
            <person name="Dalin E."/>
            <person name="Tice H."/>
            <person name="Pitluck S."/>
            <person name="Bruce D."/>
            <person name="Goodwin L."/>
            <person name="Han C."/>
            <person name="Tapia R."/>
            <person name="Saunders E."/>
            <person name="Schmutz J."/>
            <person name="Brettin T."/>
            <person name="Larimer F."/>
            <person name="Land M."/>
            <person name="Hauser L."/>
            <person name="Vargas C."/>
            <person name="Nieto J.J."/>
            <person name="Kyrpides N.C."/>
            <person name="Ivanova N."/>
            <person name="Goker M."/>
            <person name="Klenk H.P."/>
            <person name="Csonka L.N."/>
            <person name="Woyke T."/>
        </authorList>
    </citation>
    <scope>NUCLEOTIDE SEQUENCE [LARGE SCALE GENOMIC DNA]</scope>
    <source>
        <strain evidence="4">ATCC BAA-138 / DSM 3043 / CIP 106854 / NCIMB 13768 / 1H11</strain>
    </source>
</reference>
<feature type="compositionally biased region" description="Polar residues" evidence="1">
    <location>
        <begin position="31"/>
        <end position="42"/>
    </location>
</feature>
<evidence type="ECO:0000256" key="2">
    <source>
        <dbReference type="SAM" id="SignalP"/>
    </source>
</evidence>
<feature type="compositionally biased region" description="Polar residues" evidence="1">
    <location>
        <begin position="72"/>
        <end position="83"/>
    </location>
</feature>
<protein>
    <submittedName>
        <fullName evidence="3">Uncharacterized protein</fullName>
    </submittedName>
</protein>
<accession>Q1QU49</accession>
<feature type="chain" id="PRO_5004196099" evidence="2">
    <location>
        <begin position="24"/>
        <end position="127"/>
    </location>
</feature>